<organism evidence="6 7">
    <name type="scientific">Coleophoma crateriformis</name>
    <dbReference type="NCBI Taxonomy" id="565419"/>
    <lineage>
        <taxon>Eukaryota</taxon>
        <taxon>Fungi</taxon>
        <taxon>Dikarya</taxon>
        <taxon>Ascomycota</taxon>
        <taxon>Pezizomycotina</taxon>
        <taxon>Leotiomycetes</taxon>
        <taxon>Helotiales</taxon>
        <taxon>Dermateaceae</taxon>
        <taxon>Coleophoma</taxon>
    </lineage>
</organism>
<dbReference type="GO" id="GO:0004497">
    <property type="term" value="F:monooxygenase activity"/>
    <property type="evidence" value="ECO:0007669"/>
    <property type="project" value="InterPro"/>
</dbReference>
<evidence type="ECO:0000256" key="2">
    <source>
        <dbReference type="ARBA" id="ARBA00022723"/>
    </source>
</evidence>
<keyword evidence="4" id="KW-0408">Iron</keyword>
<dbReference type="EMBL" id="PDLN01000005">
    <property type="protein sequence ID" value="RDW85991.1"/>
    <property type="molecule type" value="Genomic_DNA"/>
</dbReference>
<evidence type="ECO:0000313" key="7">
    <source>
        <dbReference type="Proteomes" id="UP000256328"/>
    </source>
</evidence>
<proteinExistence type="inferred from homology"/>
<sequence length="481" mass="53369">MDDLSSLQAHSGLAKAFLSPSILTILGFALILIYLYREAYRTNFPKLANIPEVPGSLPFVGHLPSLGGRLKLNDASVFNIWTTQAKSDIVQVKLGDQRTLVLSSWAAMKSLWVDQNNAMLDRIHQPGFVDNLGIDISGSPLTDQIRKCRNAALGVVDLTLSLTYGVRVGEFDEEFTNALLDSIATISSIRSSTVSYKHYVPLLRIFPEKTSQTIEAVKERTQRINTLFETYLHKVEKGQADLKCIVSSLGNDKLTLEEIHGTCVSLLQAAPDTVASAVYQCCAWLCSPEGQPFQKEAYDAILEAYNGDRDEAWRMAFREEKVPLIVSLYKETLRFYPTAPFGSRRTSKAFELHGATIPKGMGVLMDTQGVNHDLDFYGSDAHSFNPRRFIDNDSPLPHLTYGTGGRICPAYQISNRIMSAMLVKLILAFDMKPVAGGRLPSIARNDFSDAYGNVQFSRTFDCSFTARNESWLKGVIAAEKL</sequence>
<keyword evidence="5" id="KW-1133">Transmembrane helix</keyword>
<dbReference type="Proteomes" id="UP000256328">
    <property type="component" value="Unassembled WGS sequence"/>
</dbReference>
<evidence type="ECO:0000256" key="4">
    <source>
        <dbReference type="ARBA" id="ARBA00023004"/>
    </source>
</evidence>
<comment type="similarity">
    <text evidence="1">Belongs to the cytochrome P450 family.</text>
</comment>
<dbReference type="Gene3D" id="1.10.630.10">
    <property type="entry name" value="Cytochrome P450"/>
    <property type="match status" value="1"/>
</dbReference>
<feature type="transmembrane region" description="Helical" evidence="5">
    <location>
        <begin position="12"/>
        <end position="36"/>
    </location>
</feature>
<dbReference type="GO" id="GO:0005506">
    <property type="term" value="F:iron ion binding"/>
    <property type="evidence" value="ECO:0007669"/>
    <property type="project" value="InterPro"/>
</dbReference>
<dbReference type="InterPro" id="IPR001128">
    <property type="entry name" value="Cyt_P450"/>
</dbReference>
<evidence type="ECO:0000256" key="1">
    <source>
        <dbReference type="ARBA" id="ARBA00010617"/>
    </source>
</evidence>
<keyword evidence="2" id="KW-0479">Metal-binding</keyword>
<dbReference type="PANTHER" id="PTHR46300">
    <property type="entry name" value="P450, PUTATIVE (EUROFUNG)-RELATED-RELATED"/>
    <property type="match status" value="1"/>
</dbReference>
<keyword evidence="5" id="KW-0472">Membrane</keyword>
<dbReference type="PANTHER" id="PTHR46300:SF9">
    <property type="entry name" value="P450, PUTATIVE-RELATED"/>
    <property type="match status" value="1"/>
</dbReference>
<dbReference type="InterPro" id="IPR050364">
    <property type="entry name" value="Cytochrome_P450_fung"/>
</dbReference>
<protein>
    <recommendedName>
        <fullName evidence="8">Cytochrome P450</fullName>
    </recommendedName>
</protein>
<dbReference type="Pfam" id="PF00067">
    <property type="entry name" value="p450"/>
    <property type="match status" value="1"/>
</dbReference>
<evidence type="ECO:0000313" key="6">
    <source>
        <dbReference type="EMBL" id="RDW85991.1"/>
    </source>
</evidence>
<dbReference type="OrthoDB" id="1055148at2759"/>
<evidence type="ECO:0008006" key="8">
    <source>
        <dbReference type="Google" id="ProtNLM"/>
    </source>
</evidence>
<dbReference type="InterPro" id="IPR036396">
    <property type="entry name" value="Cyt_P450_sf"/>
</dbReference>
<keyword evidence="7" id="KW-1185">Reference proteome</keyword>
<dbReference type="GO" id="GO:0016705">
    <property type="term" value="F:oxidoreductase activity, acting on paired donors, with incorporation or reduction of molecular oxygen"/>
    <property type="evidence" value="ECO:0007669"/>
    <property type="project" value="InterPro"/>
</dbReference>
<keyword evidence="3" id="KW-0560">Oxidoreductase</keyword>
<dbReference type="SUPFAM" id="SSF48264">
    <property type="entry name" value="Cytochrome P450"/>
    <property type="match status" value="1"/>
</dbReference>
<name>A0A3D8SII6_9HELO</name>
<comment type="caution">
    <text evidence="6">The sequence shown here is derived from an EMBL/GenBank/DDBJ whole genome shotgun (WGS) entry which is preliminary data.</text>
</comment>
<accession>A0A3D8SII6</accession>
<dbReference type="AlphaFoldDB" id="A0A3D8SII6"/>
<reference evidence="6 7" key="1">
    <citation type="journal article" date="2018" name="IMA Fungus">
        <title>IMA Genome-F 9: Draft genome sequence of Annulohypoxylon stygium, Aspergillus mulundensis, Berkeleyomyces basicola (syn. Thielaviopsis basicola), Ceratocystis smalleyi, two Cercospora beticola strains, Coleophoma cylindrospora, Fusarium fracticaudum, Phialophora cf. hyalina, and Morchella septimelata.</title>
        <authorList>
            <person name="Wingfield B.D."/>
            <person name="Bills G.F."/>
            <person name="Dong Y."/>
            <person name="Huang W."/>
            <person name="Nel W.J."/>
            <person name="Swalarsk-Parry B.S."/>
            <person name="Vaghefi N."/>
            <person name="Wilken P.M."/>
            <person name="An Z."/>
            <person name="de Beer Z.W."/>
            <person name="De Vos L."/>
            <person name="Chen L."/>
            <person name="Duong T.A."/>
            <person name="Gao Y."/>
            <person name="Hammerbacher A."/>
            <person name="Kikkert J.R."/>
            <person name="Li Y."/>
            <person name="Li H."/>
            <person name="Li K."/>
            <person name="Li Q."/>
            <person name="Liu X."/>
            <person name="Ma X."/>
            <person name="Naidoo K."/>
            <person name="Pethybridge S.J."/>
            <person name="Sun J."/>
            <person name="Steenkamp E.T."/>
            <person name="van der Nest M.A."/>
            <person name="van Wyk S."/>
            <person name="Wingfield M.J."/>
            <person name="Xiong C."/>
            <person name="Yue Q."/>
            <person name="Zhang X."/>
        </authorList>
    </citation>
    <scope>NUCLEOTIDE SEQUENCE [LARGE SCALE GENOMIC DNA]</scope>
    <source>
        <strain evidence="6 7">BP5796</strain>
    </source>
</reference>
<gene>
    <name evidence="6" type="ORF">BP5796_04316</name>
</gene>
<evidence type="ECO:0000256" key="3">
    <source>
        <dbReference type="ARBA" id="ARBA00023002"/>
    </source>
</evidence>
<dbReference type="GO" id="GO:0020037">
    <property type="term" value="F:heme binding"/>
    <property type="evidence" value="ECO:0007669"/>
    <property type="project" value="InterPro"/>
</dbReference>
<keyword evidence="5" id="KW-0812">Transmembrane</keyword>
<evidence type="ECO:0000256" key="5">
    <source>
        <dbReference type="SAM" id="Phobius"/>
    </source>
</evidence>